<sequence length="76" mass="9288">MYESDVTKFIRELLEKNPHLAEEQRKARARWWDKKIDFEQLRRYREVQEPIRGYHYYPLPEPRRPASAPSEESKAA</sequence>
<proteinExistence type="predicted"/>
<dbReference type="RefSeq" id="WP_147799488.1">
    <property type="nucleotide sequence ID" value="NZ_VPFL01000007.1"/>
</dbReference>
<comment type="caution">
    <text evidence="1">The sequence shown here is derived from an EMBL/GenBank/DDBJ whole genome shotgun (WGS) entry which is preliminary data.</text>
</comment>
<evidence type="ECO:0000313" key="2">
    <source>
        <dbReference type="Proteomes" id="UP000321201"/>
    </source>
</evidence>
<dbReference type="EMBL" id="VPFL01000007">
    <property type="protein sequence ID" value="TXF12289.1"/>
    <property type="molecule type" value="Genomic_DNA"/>
</dbReference>
<accession>A0A5C7EIT9</accession>
<dbReference type="AlphaFoldDB" id="A0A5C7EIT9"/>
<keyword evidence="2" id="KW-1185">Reference proteome</keyword>
<protein>
    <submittedName>
        <fullName evidence="1">DUF3460 family protein</fullName>
    </submittedName>
</protein>
<gene>
    <name evidence="1" type="ORF">FR698_07140</name>
</gene>
<dbReference type="InterPro" id="IPR021853">
    <property type="entry name" value="DUF3460"/>
</dbReference>
<reference evidence="1 2" key="1">
    <citation type="submission" date="2019-08" db="EMBL/GenBank/DDBJ databases">
        <title>Pelomicrobium methylotrophicum gen. nov., sp. nov. a moderately thermophilic, facultatively anaerobic, lithoautotrophic and methylotrophic bacterium isolated from a terrestrial mud volcano.</title>
        <authorList>
            <person name="Slobodkina G.B."/>
            <person name="Merkel A.Y."/>
            <person name="Slobodkin A.I."/>
        </authorList>
    </citation>
    <scope>NUCLEOTIDE SEQUENCE [LARGE SCALE GENOMIC DNA]</scope>
    <source>
        <strain evidence="1 2">SM250</strain>
    </source>
</reference>
<name>A0A5C7EIT9_9PROT</name>
<dbReference type="Proteomes" id="UP000321201">
    <property type="component" value="Unassembled WGS sequence"/>
</dbReference>
<organism evidence="1 2">
    <name type="scientific">Pelomicrobium methylotrophicum</name>
    <dbReference type="NCBI Taxonomy" id="2602750"/>
    <lineage>
        <taxon>Bacteria</taxon>
        <taxon>Pseudomonadati</taxon>
        <taxon>Pseudomonadota</taxon>
        <taxon>Hydrogenophilia</taxon>
        <taxon>Hydrogenophilia incertae sedis</taxon>
        <taxon>Pelomicrobium</taxon>
    </lineage>
</organism>
<evidence type="ECO:0000313" key="1">
    <source>
        <dbReference type="EMBL" id="TXF12289.1"/>
    </source>
</evidence>
<dbReference type="Pfam" id="PF11943">
    <property type="entry name" value="DUF3460"/>
    <property type="match status" value="1"/>
</dbReference>
<dbReference type="OrthoDB" id="5296692at2"/>
<dbReference type="InParanoid" id="A0A5C7EIT9"/>